<evidence type="ECO:0000313" key="4">
    <source>
        <dbReference type="WBParaSite" id="NBR_0001402501-mRNA-1"/>
    </source>
</evidence>
<dbReference type="Proteomes" id="UP000271162">
    <property type="component" value="Unassembled WGS sequence"/>
</dbReference>
<evidence type="ECO:0000313" key="2">
    <source>
        <dbReference type="EMBL" id="VDL77615.1"/>
    </source>
</evidence>
<name>A0A0N4YBZ0_NIPBR</name>
<dbReference type="AlphaFoldDB" id="A0A0N4YBZ0"/>
<proteinExistence type="predicted"/>
<feature type="region of interest" description="Disordered" evidence="1">
    <location>
        <begin position="1"/>
        <end position="36"/>
    </location>
</feature>
<feature type="compositionally biased region" description="Polar residues" evidence="1">
    <location>
        <begin position="133"/>
        <end position="148"/>
    </location>
</feature>
<evidence type="ECO:0000313" key="3">
    <source>
        <dbReference type="Proteomes" id="UP000271162"/>
    </source>
</evidence>
<dbReference type="WBParaSite" id="NBR_0001402501-mRNA-1">
    <property type="protein sequence ID" value="NBR_0001402501-mRNA-1"/>
    <property type="gene ID" value="NBR_0001402501"/>
</dbReference>
<evidence type="ECO:0000256" key="1">
    <source>
        <dbReference type="SAM" id="MobiDB-lite"/>
    </source>
</evidence>
<feature type="region of interest" description="Disordered" evidence="1">
    <location>
        <begin position="133"/>
        <end position="168"/>
    </location>
</feature>
<gene>
    <name evidence="2" type="ORF">NBR_LOCUS14026</name>
</gene>
<reference evidence="4" key="1">
    <citation type="submission" date="2017-02" db="UniProtKB">
        <authorList>
            <consortium name="WormBaseParasite"/>
        </authorList>
    </citation>
    <scope>IDENTIFICATION</scope>
</reference>
<organism evidence="4">
    <name type="scientific">Nippostrongylus brasiliensis</name>
    <name type="common">Rat hookworm</name>
    <dbReference type="NCBI Taxonomy" id="27835"/>
    <lineage>
        <taxon>Eukaryota</taxon>
        <taxon>Metazoa</taxon>
        <taxon>Ecdysozoa</taxon>
        <taxon>Nematoda</taxon>
        <taxon>Chromadorea</taxon>
        <taxon>Rhabditida</taxon>
        <taxon>Rhabditina</taxon>
        <taxon>Rhabditomorpha</taxon>
        <taxon>Strongyloidea</taxon>
        <taxon>Heligmosomidae</taxon>
        <taxon>Nippostrongylus</taxon>
    </lineage>
</organism>
<reference evidence="2 3" key="2">
    <citation type="submission" date="2018-11" db="EMBL/GenBank/DDBJ databases">
        <authorList>
            <consortium name="Pathogen Informatics"/>
        </authorList>
    </citation>
    <scope>NUCLEOTIDE SEQUENCE [LARGE SCALE GENOMIC DNA]</scope>
</reference>
<dbReference type="STRING" id="27835.A0A0N4YBZ0"/>
<keyword evidence="3" id="KW-1185">Reference proteome</keyword>
<sequence length="168" mass="19315">MILSRKVKKRTFDDGSKQTPPAASRLAGSPMTPEDRDALRELDSRIAAMERRLRNAKTSRRTDSTLINRLLTSEYHWDEERDQRARPQLPQRAIQLYNDIPSGTKLLDSDVARVRRRLTEIAQQLGTIRETRLNLSSGGHRQQYTTGHTDPVEWHKPQALRTSGHTHV</sequence>
<dbReference type="EMBL" id="UYSL01021221">
    <property type="protein sequence ID" value="VDL77615.1"/>
    <property type="molecule type" value="Genomic_DNA"/>
</dbReference>
<protein>
    <submittedName>
        <fullName evidence="2 4">Uncharacterized protein</fullName>
    </submittedName>
</protein>
<accession>A0A0N4YBZ0</accession>